<evidence type="ECO:0000313" key="2">
    <source>
        <dbReference type="Proteomes" id="UP001197974"/>
    </source>
</evidence>
<protein>
    <submittedName>
        <fullName evidence="1">Heptaprenyl diphosphate synthase component 1</fullName>
    </submittedName>
</protein>
<proteinExistence type="predicted"/>
<sequence>MQEYTLNKTNIRQSLKDHLSHSYLLKYIQQPEIDEDKLLLLLAFFEGLPDLTVKQKHTYVITTLLVQIALDTHEQVTSDKITSQEQLVQRQLTVLAGDFYSGLYYQLLSQIDDISLVRTLARAIKEINEHKMRIYEGNQGEIISLTIVESSLYKHLFSYYNCSSWVQLAESFLMYKKLNLQLPSLFGLDHSILDHSKFNQSILIKSLSNLDHSQVGFHTHYKNQLVNRIESLINSETSHPKYILNTAVEDE</sequence>
<gene>
    <name evidence="1" type="ORF">LC087_06310</name>
</gene>
<dbReference type="Proteomes" id="UP001197974">
    <property type="component" value="Chromosome"/>
</dbReference>
<dbReference type="RefSeq" id="WP_226538554.1">
    <property type="nucleotide sequence ID" value="NZ_CP129013.1"/>
</dbReference>
<evidence type="ECO:0000313" key="1">
    <source>
        <dbReference type="EMBL" id="WLR43743.1"/>
    </source>
</evidence>
<organism evidence="1 2">
    <name type="scientific">Bacillus carboniphilus</name>
    <dbReference type="NCBI Taxonomy" id="86663"/>
    <lineage>
        <taxon>Bacteria</taxon>
        <taxon>Bacillati</taxon>
        <taxon>Bacillota</taxon>
        <taxon>Bacilli</taxon>
        <taxon>Bacillales</taxon>
        <taxon>Bacillaceae</taxon>
        <taxon>Bacillus</taxon>
    </lineage>
</organism>
<accession>A0ABY9JZI0</accession>
<name>A0ABY9JZI0_9BACI</name>
<reference evidence="1 2" key="1">
    <citation type="submission" date="2023-06" db="EMBL/GenBank/DDBJ databases">
        <title>Five Gram-positive bacteria isolated from mangrove sediments in Shenzhen, Guangdong, China.</title>
        <authorList>
            <person name="Yu S."/>
            <person name="Zheng W."/>
            <person name="Huang Y."/>
        </authorList>
    </citation>
    <scope>NUCLEOTIDE SEQUENCE [LARGE SCALE GENOMIC DNA]</scope>
    <source>
        <strain evidence="1 2">SaN35-3</strain>
    </source>
</reference>
<dbReference type="Pfam" id="PF07307">
    <property type="entry name" value="HEPPP_synt_1"/>
    <property type="match status" value="1"/>
</dbReference>
<dbReference type="InterPro" id="IPR009920">
    <property type="entry name" value="HEPPP_synth_su1"/>
</dbReference>
<dbReference type="EMBL" id="CP129013">
    <property type="protein sequence ID" value="WLR43743.1"/>
    <property type="molecule type" value="Genomic_DNA"/>
</dbReference>
<keyword evidence="2" id="KW-1185">Reference proteome</keyword>
<dbReference type="Gene3D" id="1.20.120.1450">
    <property type="match status" value="1"/>
</dbReference>